<protein>
    <submittedName>
        <fullName evidence="2">Mandelate racemase</fullName>
    </submittedName>
</protein>
<reference evidence="2 3" key="1">
    <citation type="submission" date="2017-10" db="EMBL/GenBank/DDBJ databases">
        <title>Draft genome sequence of cellulolytic Actinomyces sp CtC72 isolated from cattle rumen fluid.</title>
        <authorList>
            <person name="Joshi A.J."/>
            <person name="Vasudevan G."/>
            <person name="Lanjekar V.B."/>
            <person name="Hivarkar S."/>
            <person name="Engineer A."/>
            <person name="Pore S.D."/>
            <person name="Dhakephalkar P.K."/>
            <person name="Dagar S."/>
        </authorList>
    </citation>
    <scope>NUCLEOTIDE SEQUENCE [LARGE SCALE GENOMIC DNA]</scope>
    <source>
        <strain evidence="3">CtC72</strain>
    </source>
</reference>
<comment type="caution">
    <text evidence="2">The sequence shown here is derived from an EMBL/GenBank/DDBJ whole genome shotgun (WGS) entry which is preliminary data.</text>
</comment>
<feature type="transmembrane region" description="Helical" evidence="1">
    <location>
        <begin position="74"/>
        <end position="98"/>
    </location>
</feature>
<sequence>MRAARPVPHRNRKESHYEPPVVDAVAVTTSQSTTSTRGEFKATDLLTFQIGLLVIGAVLMVMTVVGLVTASAPLLIAAVLFAAVAMFASVHTAVNLLAD</sequence>
<evidence type="ECO:0000313" key="2">
    <source>
        <dbReference type="EMBL" id="PHP52630.1"/>
    </source>
</evidence>
<gene>
    <name evidence="2" type="ORF">BW737_008385</name>
</gene>
<keyword evidence="3" id="KW-1185">Reference proteome</keyword>
<keyword evidence="1" id="KW-0472">Membrane</keyword>
<name>A0ABX4MAX5_9ACTO</name>
<evidence type="ECO:0000313" key="3">
    <source>
        <dbReference type="Proteomes" id="UP000194577"/>
    </source>
</evidence>
<dbReference type="EMBL" id="MTPX02000042">
    <property type="protein sequence ID" value="PHP52630.1"/>
    <property type="molecule type" value="Genomic_DNA"/>
</dbReference>
<feature type="transmembrane region" description="Helical" evidence="1">
    <location>
        <begin position="45"/>
        <end position="68"/>
    </location>
</feature>
<evidence type="ECO:0000256" key="1">
    <source>
        <dbReference type="SAM" id="Phobius"/>
    </source>
</evidence>
<organism evidence="2 3">
    <name type="scientific">Actinomyces ruminis</name>
    <dbReference type="NCBI Taxonomy" id="1937003"/>
    <lineage>
        <taxon>Bacteria</taxon>
        <taxon>Bacillati</taxon>
        <taxon>Actinomycetota</taxon>
        <taxon>Actinomycetes</taxon>
        <taxon>Actinomycetales</taxon>
        <taxon>Actinomycetaceae</taxon>
        <taxon>Actinomyces</taxon>
    </lineage>
</organism>
<proteinExistence type="predicted"/>
<dbReference type="Proteomes" id="UP000194577">
    <property type="component" value="Unassembled WGS sequence"/>
</dbReference>
<keyword evidence="1" id="KW-0812">Transmembrane</keyword>
<accession>A0ABX4MAX5</accession>
<keyword evidence="1" id="KW-1133">Transmembrane helix</keyword>